<dbReference type="InterPro" id="IPR036236">
    <property type="entry name" value="Znf_C2H2_sf"/>
</dbReference>
<reference evidence="2" key="1">
    <citation type="journal article" date="2020" name="Nature">
        <title>Giant virus diversity and host interactions through global metagenomics.</title>
        <authorList>
            <person name="Schulz F."/>
            <person name="Roux S."/>
            <person name="Paez-Espino D."/>
            <person name="Jungbluth S."/>
            <person name="Walsh D.A."/>
            <person name="Denef V.J."/>
            <person name="McMahon K.D."/>
            <person name="Konstantinidis K.T."/>
            <person name="Eloe-Fadrosh E.A."/>
            <person name="Kyrpides N.C."/>
            <person name="Woyke T."/>
        </authorList>
    </citation>
    <scope>NUCLEOTIDE SEQUENCE</scope>
    <source>
        <strain evidence="2">GVMAG-M-3300009187-29</strain>
    </source>
</reference>
<accession>A0A6C0B278</accession>
<dbReference type="EMBL" id="MN739052">
    <property type="protein sequence ID" value="QHS86196.1"/>
    <property type="molecule type" value="Genomic_DNA"/>
</dbReference>
<organism evidence="2">
    <name type="scientific">viral metagenome</name>
    <dbReference type="NCBI Taxonomy" id="1070528"/>
    <lineage>
        <taxon>unclassified sequences</taxon>
        <taxon>metagenomes</taxon>
        <taxon>organismal metagenomes</taxon>
    </lineage>
</organism>
<dbReference type="AlphaFoldDB" id="A0A6C0B278"/>
<dbReference type="SUPFAM" id="SSF57667">
    <property type="entry name" value="beta-beta-alpha zinc fingers"/>
    <property type="match status" value="1"/>
</dbReference>
<evidence type="ECO:0000259" key="1">
    <source>
        <dbReference type="PROSITE" id="PS00028"/>
    </source>
</evidence>
<protein>
    <recommendedName>
        <fullName evidence="1">C2H2-type domain-containing protein</fullName>
    </recommendedName>
</protein>
<evidence type="ECO:0000313" key="2">
    <source>
        <dbReference type="EMBL" id="QHS86196.1"/>
    </source>
</evidence>
<feature type="domain" description="C2H2-type" evidence="1">
    <location>
        <begin position="10"/>
        <end position="32"/>
    </location>
</feature>
<dbReference type="PROSITE" id="PS00028">
    <property type="entry name" value="ZINC_FINGER_C2H2_1"/>
    <property type="match status" value="1"/>
</dbReference>
<dbReference type="InterPro" id="IPR013087">
    <property type="entry name" value="Znf_C2H2_type"/>
</dbReference>
<proteinExistence type="predicted"/>
<name>A0A6C0B278_9ZZZZ</name>
<sequence>MPKNAEIFYCERCDFNCSKSSNWAAHLSTRKHQMVKNDNSKNAEKNIHCICGRSFSFTSGLSRHRKTCSFVLSAESVEIQEPVTSPNINTEIMSEIIKQNNEFKTLLIEQQNKIMEQNTKIMEMAKPTNVITNNTTNNTQFNLNVFLNETCKDALNMVDFVNNIKLEIKDLENVGHYGYIEGITNIIMKNLNTIEVSKRPIHCTDLKRETMYIKDDDKWNKDNAEKTKLKKLIGRVADKNLQQLQQWRELNPECLNPEHQKYDFCIDMYKNALGGYGEEEQNKFDDKIIRNVAKHVLVDKNTP</sequence>